<evidence type="ECO:0000313" key="7">
    <source>
        <dbReference type="Proteomes" id="UP001596135"/>
    </source>
</evidence>
<feature type="transmembrane region" description="Helical" evidence="4">
    <location>
        <begin position="125"/>
        <end position="144"/>
    </location>
</feature>
<keyword evidence="4" id="KW-0812">Transmembrane</keyword>
<dbReference type="PANTHER" id="PTHR44688:SF16">
    <property type="entry name" value="DNA-BINDING TRANSCRIPTIONAL ACTIVATOR DEVR_DOSR"/>
    <property type="match status" value="1"/>
</dbReference>
<name>A0ABW1LL46_9ACTN</name>
<dbReference type="Proteomes" id="UP001596135">
    <property type="component" value="Unassembled WGS sequence"/>
</dbReference>
<evidence type="ECO:0000259" key="5">
    <source>
        <dbReference type="PROSITE" id="PS50043"/>
    </source>
</evidence>
<organism evidence="6 7">
    <name type="scientific">Nocardioides hankookensis</name>
    <dbReference type="NCBI Taxonomy" id="443157"/>
    <lineage>
        <taxon>Bacteria</taxon>
        <taxon>Bacillati</taxon>
        <taxon>Actinomycetota</taxon>
        <taxon>Actinomycetes</taxon>
        <taxon>Propionibacteriales</taxon>
        <taxon>Nocardioidaceae</taxon>
        <taxon>Nocardioides</taxon>
    </lineage>
</organism>
<evidence type="ECO:0000256" key="4">
    <source>
        <dbReference type="SAM" id="Phobius"/>
    </source>
</evidence>
<accession>A0ABW1LL46</accession>
<feature type="transmembrane region" description="Helical" evidence="4">
    <location>
        <begin position="36"/>
        <end position="52"/>
    </location>
</feature>
<dbReference type="PROSITE" id="PS50043">
    <property type="entry name" value="HTH_LUXR_2"/>
    <property type="match status" value="1"/>
</dbReference>
<feature type="transmembrane region" description="Helical" evidence="4">
    <location>
        <begin position="59"/>
        <end position="77"/>
    </location>
</feature>
<proteinExistence type="predicted"/>
<dbReference type="Pfam" id="PF00196">
    <property type="entry name" value="GerE"/>
    <property type="match status" value="1"/>
</dbReference>
<reference evidence="7" key="1">
    <citation type="journal article" date="2019" name="Int. J. Syst. Evol. Microbiol.">
        <title>The Global Catalogue of Microorganisms (GCM) 10K type strain sequencing project: providing services to taxonomists for standard genome sequencing and annotation.</title>
        <authorList>
            <consortium name="The Broad Institute Genomics Platform"/>
            <consortium name="The Broad Institute Genome Sequencing Center for Infectious Disease"/>
            <person name="Wu L."/>
            <person name="Ma J."/>
        </authorList>
    </citation>
    <scope>NUCLEOTIDE SEQUENCE [LARGE SCALE GENOMIC DNA]</scope>
    <source>
        <strain evidence="7">CCUG 54522</strain>
    </source>
</reference>
<feature type="transmembrane region" description="Helical" evidence="4">
    <location>
        <begin position="202"/>
        <end position="224"/>
    </location>
</feature>
<evidence type="ECO:0000256" key="3">
    <source>
        <dbReference type="ARBA" id="ARBA00023163"/>
    </source>
</evidence>
<dbReference type="SMART" id="SM00421">
    <property type="entry name" value="HTH_LUXR"/>
    <property type="match status" value="1"/>
</dbReference>
<dbReference type="RefSeq" id="WP_379155871.1">
    <property type="nucleotide sequence ID" value="NZ_JBHSRJ010000005.1"/>
</dbReference>
<keyword evidence="2" id="KW-0238">DNA-binding</keyword>
<keyword evidence="1" id="KW-0805">Transcription regulation</keyword>
<dbReference type="SUPFAM" id="SSF46894">
    <property type="entry name" value="C-terminal effector domain of the bipartite response regulators"/>
    <property type="match status" value="1"/>
</dbReference>
<evidence type="ECO:0000313" key="6">
    <source>
        <dbReference type="EMBL" id="MFC6044434.1"/>
    </source>
</evidence>
<comment type="caution">
    <text evidence="6">The sequence shown here is derived from an EMBL/GenBank/DDBJ whole genome shotgun (WGS) entry which is preliminary data.</text>
</comment>
<dbReference type="CDD" id="cd06170">
    <property type="entry name" value="LuxR_C_like"/>
    <property type="match status" value="1"/>
</dbReference>
<keyword evidence="4" id="KW-1133">Transmembrane helix</keyword>
<protein>
    <submittedName>
        <fullName evidence="6">LuxR C-terminal-related transcriptional regulator</fullName>
    </submittedName>
</protein>
<dbReference type="InterPro" id="IPR000792">
    <property type="entry name" value="Tscrpt_reg_LuxR_C"/>
</dbReference>
<evidence type="ECO:0000256" key="1">
    <source>
        <dbReference type="ARBA" id="ARBA00023015"/>
    </source>
</evidence>
<feature type="domain" description="HTH luxR-type" evidence="5">
    <location>
        <begin position="382"/>
        <end position="452"/>
    </location>
</feature>
<sequence length="461" mass="48170">MVGEVRALLTMLLVSAVVAMVAIGSAQGLWLPNAHNGLLALAFALVGTYVLFQRPGHREGRLFLATGVVEGVVYLGRQLAHSGGVDGQVWWTWLGVWPLAVGLGLTTMSVVCFPDGRLPSPAWRWPMAVALGLLGGCALVSALWPVEYSAAGVTSAAPFALPGVSVATVWQVLAHPVYAGVQVLWVAAIADRWRRSGPVVRLQLGWLLAASVLSVVALLGGLLVQGSPRAGLLAVALMPVAAGWAIVHGQQVATYRALSWMSRRGPGAESLPAGMARALGQGMDARSAVVWMGSADDLRAVGVWPEVDADIAPTTAGDLAARPGTEARVVVRDVATIGAVSIERDPRSSSLSPPGLLDDLAAQAAIVIEQTGLVEVLAGYRRDGRVDNLTPREHEVLELMARGLSNAAICAELHLSVKTVEPAVSAIFAKLGLQADGGSNRRVLAVLAYLRSRSDVTDPAV</sequence>
<dbReference type="PRINTS" id="PR00038">
    <property type="entry name" value="HTHLUXR"/>
</dbReference>
<feature type="transmembrane region" description="Helical" evidence="4">
    <location>
        <begin position="89"/>
        <end position="113"/>
    </location>
</feature>
<dbReference type="InterPro" id="IPR016032">
    <property type="entry name" value="Sig_transdc_resp-reg_C-effctor"/>
</dbReference>
<dbReference type="PANTHER" id="PTHR44688">
    <property type="entry name" value="DNA-BINDING TRANSCRIPTIONAL ACTIVATOR DEVR_DOSR"/>
    <property type="match status" value="1"/>
</dbReference>
<evidence type="ECO:0000256" key="2">
    <source>
        <dbReference type="ARBA" id="ARBA00023125"/>
    </source>
</evidence>
<keyword evidence="4" id="KW-0472">Membrane</keyword>
<keyword evidence="7" id="KW-1185">Reference proteome</keyword>
<keyword evidence="3" id="KW-0804">Transcription</keyword>
<feature type="transmembrane region" description="Helical" evidence="4">
    <location>
        <begin position="164"/>
        <end position="190"/>
    </location>
</feature>
<dbReference type="InterPro" id="IPR036388">
    <property type="entry name" value="WH-like_DNA-bd_sf"/>
</dbReference>
<dbReference type="EMBL" id="JBHSRJ010000005">
    <property type="protein sequence ID" value="MFC6044434.1"/>
    <property type="molecule type" value="Genomic_DNA"/>
</dbReference>
<dbReference type="Gene3D" id="1.10.10.10">
    <property type="entry name" value="Winged helix-like DNA-binding domain superfamily/Winged helix DNA-binding domain"/>
    <property type="match status" value="1"/>
</dbReference>
<gene>
    <name evidence="6" type="ORF">ACFPYL_15190</name>
</gene>